<dbReference type="Pfam" id="PF05056">
    <property type="entry name" value="DUF674"/>
    <property type="match status" value="1"/>
</dbReference>
<dbReference type="InterPro" id="IPR007750">
    <property type="entry name" value="DUF674"/>
</dbReference>
<reference evidence="2" key="1">
    <citation type="journal article" date="2012" name="Nat. Biotechnol.">
        <title>Draft genome sequence of pigeonpea (Cajanus cajan), an orphan legume crop of resource-poor farmers.</title>
        <authorList>
            <person name="Varshney R.K."/>
            <person name="Chen W."/>
            <person name="Li Y."/>
            <person name="Bharti A.K."/>
            <person name="Saxena R.K."/>
            <person name="Schlueter J.A."/>
            <person name="Donoghue M.T."/>
            <person name="Azam S."/>
            <person name="Fan G."/>
            <person name="Whaley A.M."/>
            <person name="Farmer A.D."/>
            <person name="Sheridan J."/>
            <person name="Iwata A."/>
            <person name="Tuteja R."/>
            <person name="Penmetsa R.V."/>
            <person name="Wu W."/>
            <person name="Upadhyaya H.D."/>
            <person name="Yang S.P."/>
            <person name="Shah T."/>
            <person name="Saxena K.B."/>
            <person name="Michael T."/>
            <person name="McCombie W.R."/>
            <person name="Yang B."/>
            <person name="Zhang G."/>
            <person name="Yang H."/>
            <person name="Wang J."/>
            <person name="Spillane C."/>
            <person name="Cook D.R."/>
            <person name="May G.D."/>
            <person name="Xu X."/>
            <person name="Jackson S.A."/>
        </authorList>
    </citation>
    <scope>NUCLEOTIDE SEQUENCE [LARGE SCALE GENOMIC DNA]</scope>
</reference>
<dbReference type="OMA" id="INCRSSF"/>
<dbReference type="PANTHER" id="PTHR33103">
    <property type="entry name" value="OS01G0153900 PROTEIN"/>
    <property type="match status" value="1"/>
</dbReference>
<organism evidence="2 3">
    <name type="scientific">Cajanus cajan</name>
    <name type="common">Pigeon pea</name>
    <name type="synonym">Cajanus indicus</name>
    <dbReference type="NCBI Taxonomy" id="3821"/>
    <lineage>
        <taxon>Eukaryota</taxon>
        <taxon>Viridiplantae</taxon>
        <taxon>Streptophyta</taxon>
        <taxon>Embryophyta</taxon>
        <taxon>Tracheophyta</taxon>
        <taxon>Spermatophyta</taxon>
        <taxon>Magnoliopsida</taxon>
        <taxon>eudicotyledons</taxon>
        <taxon>Gunneridae</taxon>
        <taxon>Pentapetalae</taxon>
        <taxon>rosids</taxon>
        <taxon>fabids</taxon>
        <taxon>Fabales</taxon>
        <taxon>Fabaceae</taxon>
        <taxon>Papilionoideae</taxon>
        <taxon>50 kb inversion clade</taxon>
        <taxon>NPAAA clade</taxon>
        <taxon>indigoferoid/millettioid clade</taxon>
        <taxon>Phaseoleae</taxon>
        <taxon>Cajanus</taxon>
    </lineage>
</organism>
<protein>
    <recommendedName>
        <fullName evidence="4">DUF674 family protein</fullName>
    </recommendedName>
</protein>
<gene>
    <name evidence="2" type="ORF">KK1_040805</name>
</gene>
<sequence length="525" mass="59583">MDSNQEATIPLTFWVNEGEEEEKYVVIEASGDFVDVLFSFLTLPLGTIMRLVSKKNKPLEIGCINNLYHSVEKFSTDDVFWNHMCKQMLLSPRNPLEASCKRLKVKVDDTEPTKYLMCGRCSKGGDLLLSTFDGARCYCGNLMRIEMKLAEESKKEASGDNGSFVKRDAMFLIFNDLRVLQSSPGNTIQQLRQLGYKDINKITKKTLNVGKDEIFSTLEQALTSKSLLCDALLTKRGPKPMMYSPDTDPSQHMSFIKLKITMRKSENKILFVEAEGDFVDFLFSFLSIPLGSILNLMNGKSSLGNIDNLYTSVKNLNPSWFIGSSKNSLLNPGVANKFGCVSQPMLVPEEDTPRYWYGSVVGKANIRRNMISKNKDMVEDPVALKLFDPRSSDGARESPVGFTKRPFLFVVSDDLQVKPMTTTSSILYVQELNVPLDDFEEHLVEIKNSREALNLFWASLTSKVALTHSLFHLVKKRECEMCILGCIRWKKDRYGNKGRDGKKKEKEEEKIEKCNSKEKEEEKLE</sequence>
<evidence type="ECO:0008006" key="4">
    <source>
        <dbReference type="Google" id="ProtNLM"/>
    </source>
</evidence>
<dbReference type="STRING" id="3821.A0A151R5Y4"/>
<dbReference type="Proteomes" id="UP000075243">
    <property type="component" value="Unassembled WGS sequence"/>
</dbReference>
<dbReference type="EMBL" id="KQ484050">
    <property type="protein sequence ID" value="KYP37972.1"/>
    <property type="molecule type" value="Genomic_DNA"/>
</dbReference>
<dbReference type="PANTHER" id="PTHR33103:SF93">
    <property type="entry name" value="DUF674 FAMILY PROTEIN"/>
    <property type="match status" value="1"/>
</dbReference>
<evidence type="ECO:0000256" key="1">
    <source>
        <dbReference type="SAM" id="MobiDB-lite"/>
    </source>
</evidence>
<name>A0A151R5Y4_CAJCA</name>
<dbReference type="AlphaFoldDB" id="A0A151R5Y4"/>
<dbReference type="OrthoDB" id="1277335at2759"/>
<proteinExistence type="predicted"/>
<evidence type="ECO:0000313" key="3">
    <source>
        <dbReference type="Proteomes" id="UP000075243"/>
    </source>
</evidence>
<feature type="region of interest" description="Disordered" evidence="1">
    <location>
        <begin position="493"/>
        <end position="525"/>
    </location>
</feature>
<keyword evidence="3" id="KW-1185">Reference proteome</keyword>
<evidence type="ECO:0000313" key="2">
    <source>
        <dbReference type="EMBL" id="KYP37972.1"/>
    </source>
</evidence>
<dbReference type="Gramene" id="C.cajan_39784.t">
    <property type="protein sequence ID" value="C.cajan_39784.t"/>
    <property type="gene ID" value="C.cajan_39784"/>
</dbReference>
<accession>A0A151R5Y4</accession>